<keyword evidence="3 5" id="KW-0067">ATP-binding</keyword>
<accession>A0A1Y5RWA3</accession>
<keyword evidence="5" id="KW-0378">Hydrolase</keyword>
<dbReference type="GO" id="GO:0016887">
    <property type="term" value="F:ATP hydrolysis activity"/>
    <property type="evidence" value="ECO:0007669"/>
    <property type="project" value="InterPro"/>
</dbReference>
<dbReference type="EC" id="3.6.3.-" evidence="5"/>
<dbReference type="SMART" id="SM00382">
    <property type="entry name" value="AAA"/>
    <property type="match status" value="1"/>
</dbReference>
<keyword evidence="1" id="KW-0813">Transport</keyword>
<feature type="domain" description="ABC transporter" evidence="4">
    <location>
        <begin position="5"/>
        <end position="246"/>
    </location>
</feature>
<dbReference type="InterPro" id="IPR003439">
    <property type="entry name" value="ABC_transporter-like_ATP-bd"/>
</dbReference>
<dbReference type="Gene3D" id="3.40.50.300">
    <property type="entry name" value="P-loop containing nucleotide triphosphate hydrolases"/>
    <property type="match status" value="1"/>
</dbReference>
<dbReference type="EMBL" id="FWFR01000001">
    <property type="protein sequence ID" value="SLN26980.1"/>
    <property type="molecule type" value="Genomic_DNA"/>
</dbReference>
<gene>
    <name evidence="5" type="primary">lsrA</name>
    <name evidence="5" type="ORF">OCH7691_00871</name>
</gene>
<dbReference type="PANTHER" id="PTHR45772:SF8">
    <property type="entry name" value="HIGH-AFFINITY BRANCHED-CHAIN AMINO ACID TRANSPORT ATP-BINDING PROTEIN"/>
    <property type="match status" value="1"/>
</dbReference>
<reference evidence="5 6" key="1">
    <citation type="submission" date="2017-03" db="EMBL/GenBank/DDBJ databases">
        <authorList>
            <person name="Afonso C.L."/>
            <person name="Miller P.J."/>
            <person name="Scott M.A."/>
            <person name="Spackman E."/>
            <person name="Goraichik I."/>
            <person name="Dimitrov K.M."/>
            <person name="Suarez D.L."/>
            <person name="Swayne D.E."/>
        </authorList>
    </citation>
    <scope>NUCLEOTIDE SEQUENCE [LARGE SCALE GENOMIC DNA]</scope>
    <source>
        <strain evidence="5 6">CECT 7691</strain>
    </source>
</reference>
<dbReference type="Pfam" id="PF00005">
    <property type="entry name" value="ABC_tran"/>
    <property type="match status" value="1"/>
</dbReference>
<protein>
    <submittedName>
        <fullName evidence="5">Autoinducer 2 import ATP-binding protein LsrA</fullName>
        <ecNumber evidence="5">3.6.3.-</ecNumber>
    </submittedName>
</protein>
<organism evidence="5 6">
    <name type="scientific">Oceanibacterium hippocampi</name>
    <dbReference type="NCBI Taxonomy" id="745714"/>
    <lineage>
        <taxon>Bacteria</taxon>
        <taxon>Pseudomonadati</taxon>
        <taxon>Pseudomonadota</taxon>
        <taxon>Alphaproteobacteria</taxon>
        <taxon>Sneathiellales</taxon>
        <taxon>Sneathiellaceae</taxon>
        <taxon>Oceanibacterium</taxon>
    </lineage>
</organism>
<evidence type="ECO:0000256" key="3">
    <source>
        <dbReference type="ARBA" id="ARBA00022840"/>
    </source>
</evidence>
<sequence length="250" mass="26693">MSPILSIEAVTKNFGGIQALNGVDLQLPDGDVKCIIGPNGCGKSTLFNIISGALPPTSGRVEFAGEDITGLTPPIISRLGVGRKFQVPAVFGDMTVTENIEIAAAAAKRAYLPLSMLRRRPDRSDYDRLLADSGLGDYAGVVASELPHGIKQRLEIMMLVTTSARLLLLDEPTAGMTEAETAATVALIRDIRANLGVSILVIEHDMAFVRELDCPVVVMMKGAVLTEGAYDDIKDDPEIRRAYLGEPVAC</sequence>
<dbReference type="GO" id="GO:0005524">
    <property type="term" value="F:ATP binding"/>
    <property type="evidence" value="ECO:0007669"/>
    <property type="project" value="UniProtKB-KW"/>
</dbReference>
<dbReference type="SUPFAM" id="SSF52540">
    <property type="entry name" value="P-loop containing nucleoside triphosphate hydrolases"/>
    <property type="match status" value="1"/>
</dbReference>
<evidence type="ECO:0000259" key="4">
    <source>
        <dbReference type="PROSITE" id="PS50893"/>
    </source>
</evidence>
<dbReference type="OrthoDB" id="8215423at2"/>
<dbReference type="InterPro" id="IPR051120">
    <property type="entry name" value="ABC_AA/LPS_Transport"/>
</dbReference>
<name>A0A1Y5RWA3_9PROT</name>
<dbReference type="GO" id="GO:0005886">
    <property type="term" value="C:plasma membrane"/>
    <property type="evidence" value="ECO:0007669"/>
    <property type="project" value="TreeGrafter"/>
</dbReference>
<dbReference type="InParanoid" id="A0A1Y5RWA3"/>
<keyword evidence="2" id="KW-0547">Nucleotide-binding</keyword>
<dbReference type="PANTHER" id="PTHR45772">
    <property type="entry name" value="CONSERVED COMPONENT OF ABC TRANSPORTER FOR NATURAL AMINO ACIDS-RELATED"/>
    <property type="match status" value="1"/>
</dbReference>
<dbReference type="InterPro" id="IPR027417">
    <property type="entry name" value="P-loop_NTPase"/>
</dbReference>
<dbReference type="CDD" id="cd03219">
    <property type="entry name" value="ABC_Mj1267_LivG_branched"/>
    <property type="match status" value="1"/>
</dbReference>
<dbReference type="Proteomes" id="UP000193200">
    <property type="component" value="Unassembled WGS sequence"/>
</dbReference>
<evidence type="ECO:0000313" key="5">
    <source>
        <dbReference type="EMBL" id="SLN26980.1"/>
    </source>
</evidence>
<keyword evidence="6" id="KW-1185">Reference proteome</keyword>
<evidence type="ECO:0000256" key="2">
    <source>
        <dbReference type="ARBA" id="ARBA00022741"/>
    </source>
</evidence>
<dbReference type="AlphaFoldDB" id="A0A1Y5RWA3"/>
<evidence type="ECO:0000313" key="6">
    <source>
        <dbReference type="Proteomes" id="UP000193200"/>
    </source>
</evidence>
<dbReference type="PROSITE" id="PS50893">
    <property type="entry name" value="ABC_TRANSPORTER_2"/>
    <property type="match status" value="1"/>
</dbReference>
<dbReference type="InterPro" id="IPR003593">
    <property type="entry name" value="AAA+_ATPase"/>
</dbReference>
<proteinExistence type="predicted"/>
<evidence type="ECO:0000256" key="1">
    <source>
        <dbReference type="ARBA" id="ARBA00022448"/>
    </source>
</evidence>